<organism evidence="2 3">
    <name type="scientific">Batillaria attramentaria</name>
    <dbReference type="NCBI Taxonomy" id="370345"/>
    <lineage>
        <taxon>Eukaryota</taxon>
        <taxon>Metazoa</taxon>
        <taxon>Spiralia</taxon>
        <taxon>Lophotrochozoa</taxon>
        <taxon>Mollusca</taxon>
        <taxon>Gastropoda</taxon>
        <taxon>Caenogastropoda</taxon>
        <taxon>Sorbeoconcha</taxon>
        <taxon>Cerithioidea</taxon>
        <taxon>Batillariidae</taxon>
        <taxon>Batillaria</taxon>
    </lineage>
</organism>
<feature type="compositionally biased region" description="Basic residues" evidence="1">
    <location>
        <begin position="55"/>
        <end position="66"/>
    </location>
</feature>
<reference evidence="2 3" key="1">
    <citation type="journal article" date="2023" name="Sci. Data">
        <title>Genome assembly of the Korean intertidal mud-creeper Batillaria attramentaria.</title>
        <authorList>
            <person name="Patra A.K."/>
            <person name="Ho P.T."/>
            <person name="Jun S."/>
            <person name="Lee S.J."/>
            <person name="Kim Y."/>
            <person name="Won Y.J."/>
        </authorList>
    </citation>
    <scope>NUCLEOTIDE SEQUENCE [LARGE SCALE GENOMIC DNA]</scope>
    <source>
        <strain evidence="2">Wonlab-2016</strain>
    </source>
</reference>
<name>A0ABD0LZN7_9CAEN</name>
<dbReference type="Proteomes" id="UP001519460">
    <property type="component" value="Unassembled WGS sequence"/>
</dbReference>
<dbReference type="AlphaFoldDB" id="A0ABD0LZN7"/>
<evidence type="ECO:0000313" key="2">
    <source>
        <dbReference type="EMBL" id="KAK7504944.1"/>
    </source>
</evidence>
<evidence type="ECO:0000256" key="1">
    <source>
        <dbReference type="SAM" id="MobiDB-lite"/>
    </source>
</evidence>
<comment type="caution">
    <text evidence="2">The sequence shown here is derived from an EMBL/GenBank/DDBJ whole genome shotgun (WGS) entry which is preliminary data.</text>
</comment>
<proteinExistence type="predicted"/>
<sequence length="84" mass="9133">HLQSQKNVHGVVGVRPGSAQRRNESGAAAASWCVFYRNILKSELTHPNLNPLARKPGHSKSVHSQHGHSNSLASVTDRGDLVIY</sequence>
<feature type="non-terminal residue" evidence="2">
    <location>
        <position position="1"/>
    </location>
</feature>
<gene>
    <name evidence="2" type="ORF">BaRGS_00003972</name>
</gene>
<feature type="region of interest" description="Disordered" evidence="1">
    <location>
        <begin position="47"/>
        <end position="84"/>
    </location>
</feature>
<feature type="region of interest" description="Disordered" evidence="1">
    <location>
        <begin position="1"/>
        <end position="24"/>
    </location>
</feature>
<keyword evidence="3" id="KW-1185">Reference proteome</keyword>
<dbReference type="EMBL" id="JACVVK020000013">
    <property type="protein sequence ID" value="KAK7504944.1"/>
    <property type="molecule type" value="Genomic_DNA"/>
</dbReference>
<evidence type="ECO:0000313" key="3">
    <source>
        <dbReference type="Proteomes" id="UP001519460"/>
    </source>
</evidence>
<accession>A0ABD0LZN7</accession>
<protein>
    <submittedName>
        <fullName evidence="2">Uncharacterized protein</fullName>
    </submittedName>
</protein>